<dbReference type="InterPro" id="IPR005162">
    <property type="entry name" value="Retrotrans_gag_dom"/>
</dbReference>
<dbReference type="InterPro" id="IPR036397">
    <property type="entry name" value="RNaseH_sf"/>
</dbReference>
<sequence length="1438" mass="165900">MMIHVLVLMSLMKSDKKIVRIKRLHDDIKVTTAQKLRLLRDEDCSEIKTRNMLSSYYLEKKTDVLTIAKLEVVRPRQQEKRVRKPVKYVEMYRSQGSRANQRNLNNLKSQQLGCNFVMYNKACFVYGSFEHVQANCNYHQKKRVVSKNNYIRVNYNNSTRKTHLKAYRNMAPRAVLMKTSLRPFNTARPVNTAHPKITVNTARPISRSSKAAQSTIKRPNQQRTTLTNKSFSQKVNTTKGKFYTAKPRAVNNARPTKPNGASMTLRRHNYIDVRGNMSYLSDFKEFDEAYVTFGGGANGGRITGKGTLKTGKATQSLLLMHKKYGLVVTDDYSRYTWVFFLASKDETSGILKKFITEIENLVDKKVMVIRCDNRTEFKNSVMNDFCAMKGIKRKFSVARTPQQNGVVKKRNMILIEAARTMLADSKGRTPALSFMRPFWCHVTILNTLDHFGKSDGKTDEGYFIRYFMNSKAFRVYNFKTRRVEENLHIEFLENKPIIAGTHSDDFANTQDSIGVGQSNMETRSTQDYILMPLWKDGSPLFDSSPKLFDDDGSPSSDDLKMPGLETITTNDDYEEEVDFTNLESSIQGKKVIGTKWVFRNKKDERGIVIKNKARRFMVYQMDVKSAFLYGMIEEELYCMRTRNSYFPNNSFVTIPRRQNKRRTPNVVEPELRTIIEVAPMADNRTMEELLQAPTKGYGEAIVISEINVDHFEIKTNLLQLVQANPYHGFERENPQTHINNFKRITSTLKFRDVPNDVIKLKMFSYSLEGSARFWYDKETPNSILTWEDLVNKFVNQFFPPSKTTHLKNEISRFTQRFEETFGEAWERFKEMLRAFPYHGFTKLAQIDTFYNGLSDNDQDSLNDAAGGNLLIKTTREALQIIEKNQNCDFEAHPRVPFILGRSFLRTSCALIDVYGEEITLWVNDEAVTFNLNQTTRYSFIYDDLLVDIIDVARKEYAQEMLGFLIIFQEIEAYLKDESILLEIDHSDCDPEGDICLIKKLLNNDPFQILPIDLKQGELVKSKSLIEEPPKLKLKDLPSHLEYAYREGVDKLPEKTTFTCPYGTFAYCRIPFGLCNAPRTFQRLEVDHAKFDVISKLPHPTTVKGVRSFLGHAGFYRRFIQDFSKIARPMTHLLEKETPFVFSKDHIDAFETLKKKLTEAPILVVPDWNLPFELMCDASDFAIGTVLGQRKTKHFQPIHYASKTMTEAQIHYTTTEKEMLVVVVVYAFEKFRPYLVLSKSIVYTDHSALKDLLDKQDAKPRLENPHKDVFENKDINENFPLETLGKISSGSTPWTLNITSGTIPTFFEYVRIKSFDYVCMAKKLMISSKLSMKDPSGAIMVEAKALPTNDARVVVKFLKSLFARFGTPRAIISDRGTHFCNNKFAKVMSKYGVTHRLATAYHPQTRVQVEVSNRGLKRILERTIRENRALWSEKLEDAL</sequence>
<reference evidence="4" key="1">
    <citation type="journal article" date="2019" name="Sci. Rep.">
        <title>Draft genome of Tanacetum cinerariifolium, the natural source of mosquito coil.</title>
        <authorList>
            <person name="Yamashiro T."/>
            <person name="Shiraishi A."/>
            <person name="Satake H."/>
            <person name="Nakayama K."/>
        </authorList>
    </citation>
    <scope>NUCLEOTIDE SEQUENCE</scope>
</reference>
<keyword evidence="4" id="KW-0548">Nucleotidyltransferase</keyword>
<evidence type="ECO:0000256" key="2">
    <source>
        <dbReference type="SAM" id="MobiDB-lite"/>
    </source>
</evidence>
<dbReference type="EMBL" id="BKCJ010005181">
    <property type="protein sequence ID" value="GEU65336.1"/>
    <property type="molecule type" value="Genomic_DNA"/>
</dbReference>
<organism evidence="4">
    <name type="scientific">Tanacetum cinerariifolium</name>
    <name type="common">Dalmatian daisy</name>
    <name type="synonym">Chrysanthemum cinerariifolium</name>
    <dbReference type="NCBI Taxonomy" id="118510"/>
    <lineage>
        <taxon>Eukaryota</taxon>
        <taxon>Viridiplantae</taxon>
        <taxon>Streptophyta</taxon>
        <taxon>Embryophyta</taxon>
        <taxon>Tracheophyta</taxon>
        <taxon>Spermatophyta</taxon>
        <taxon>Magnoliopsida</taxon>
        <taxon>eudicotyledons</taxon>
        <taxon>Gunneridae</taxon>
        <taxon>Pentapetalae</taxon>
        <taxon>asterids</taxon>
        <taxon>campanulids</taxon>
        <taxon>Asterales</taxon>
        <taxon>Asteraceae</taxon>
        <taxon>Asteroideae</taxon>
        <taxon>Anthemideae</taxon>
        <taxon>Anthemidinae</taxon>
        <taxon>Tanacetum</taxon>
    </lineage>
</organism>
<dbReference type="InterPro" id="IPR041577">
    <property type="entry name" value="RT_RNaseH_2"/>
</dbReference>
<dbReference type="SUPFAM" id="SSF53098">
    <property type="entry name" value="Ribonuclease H-like"/>
    <property type="match status" value="2"/>
</dbReference>
<dbReference type="CDD" id="cd09274">
    <property type="entry name" value="RNase_HI_RT_Ty3"/>
    <property type="match status" value="1"/>
</dbReference>
<proteinExistence type="predicted"/>
<keyword evidence="4" id="KW-0695">RNA-directed DNA polymerase</keyword>
<dbReference type="FunFam" id="3.30.70.270:FF:000020">
    <property type="entry name" value="Transposon Tf2-6 polyprotein-like Protein"/>
    <property type="match status" value="1"/>
</dbReference>
<evidence type="ECO:0000256" key="1">
    <source>
        <dbReference type="ARBA" id="ARBA00023268"/>
    </source>
</evidence>
<dbReference type="Gene3D" id="3.30.70.270">
    <property type="match status" value="1"/>
</dbReference>
<gene>
    <name evidence="4" type="ORF">Tci_037314</name>
</gene>
<dbReference type="InterPro" id="IPR012337">
    <property type="entry name" value="RNaseH-like_sf"/>
</dbReference>
<dbReference type="GO" id="GO:0003964">
    <property type="term" value="F:RNA-directed DNA polymerase activity"/>
    <property type="evidence" value="ECO:0007669"/>
    <property type="project" value="UniProtKB-KW"/>
</dbReference>
<evidence type="ECO:0000313" key="4">
    <source>
        <dbReference type="EMBL" id="GEU65336.1"/>
    </source>
</evidence>
<name>A0A6L2LU84_TANCI</name>
<dbReference type="Pfam" id="PF03732">
    <property type="entry name" value="Retrotrans_gag"/>
    <property type="match status" value="1"/>
</dbReference>
<dbReference type="InterPro" id="IPR001584">
    <property type="entry name" value="Integrase_cat-core"/>
</dbReference>
<dbReference type="Pfam" id="PF00665">
    <property type="entry name" value="rve"/>
    <property type="match status" value="2"/>
</dbReference>
<dbReference type="InterPro" id="IPR050951">
    <property type="entry name" value="Retrovirus_Pol_polyprotein"/>
</dbReference>
<feature type="domain" description="Integrase catalytic" evidence="3">
    <location>
        <begin position="1299"/>
        <end position="1438"/>
    </location>
</feature>
<keyword evidence="4" id="KW-0808">Transferase</keyword>
<dbReference type="GO" id="GO:0015074">
    <property type="term" value="P:DNA integration"/>
    <property type="evidence" value="ECO:0007669"/>
    <property type="project" value="InterPro"/>
</dbReference>
<evidence type="ECO:0000259" key="3">
    <source>
        <dbReference type="PROSITE" id="PS50994"/>
    </source>
</evidence>
<comment type="caution">
    <text evidence="4">The sequence shown here is derived from an EMBL/GenBank/DDBJ whole genome shotgun (WGS) entry which is preliminary data.</text>
</comment>
<dbReference type="Gene3D" id="3.10.10.10">
    <property type="entry name" value="HIV Type 1 Reverse Transcriptase, subunit A, domain 1"/>
    <property type="match status" value="1"/>
</dbReference>
<dbReference type="InterPro" id="IPR043128">
    <property type="entry name" value="Rev_trsase/Diguanyl_cyclase"/>
</dbReference>
<dbReference type="GO" id="GO:0003676">
    <property type="term" value="F:nucleic acid binding"/>
    <property type="evidence" value="ECO:0007669"/>
    <property type="project" value="InterPro"/>
</dbReference>
<feature type="region of interest" description="Disordered" evidence="2">
    <location>
        <begin position="205"/>
        <end position="226"/>
    </location>
</feature>
<dbReference type="SUPFAM" id="SSF56672">
    <property type="entry name" value="DNA/RNA polymerases"/>
    <property type="match status" value="1"/>
</dbReference>
<dbReference type="InterPro" id="IPR057670">
    <property type="entry name" value="SH3_retrovirus"/>
</dbReference>
<keyword evidence="1" id="KW-0511">Multifunctional enzyme</keyword>
<dbReference type="Gene3D" id="3.30.420.10">
    <property type="entry name" value="Ribonuclease H-like superfamily/Ribonuclease H"/>
    <property type="match status" value="2"/>
</dbReference>
<dbReference type="PROSITE" id="PS50994">
    <property type="entry name" value="INTEGRASE"/>
    <property type="match status" value="2"/>
</dbReference>
<dbReference type="PANTHER" id="PTHR37984:SF5">
    <property type="entry name" value="PROTEIN NYNRIN-LIKE"/>
    <property type="match status" value="1"/>
</dbReference>
<feature type="domain" description="Integrase catalytic" evidence="3">
    <location>
        <begin position="254"/>
        <end position="467"/>
    </location>
</feature>
<accession>A0A6L2LU84</accession>
<dbReference type="InterPro" id="IPR043502">
    <property type="entry name" value="DNA/RNA_pol_sf"/>
</dbReference>
<dbReference type="Pfam" id="PF17919">
    <property type="entry name" value="RT_RNaseH_2"/>
    <property type="match status" value="1"/>
</dbReference>
<protein>
    <submittedName>
        <fullName evidence="4">Reverse transcriptase domain-containing protein</fullName>
    </submittedName>
</protein>
<dbReference type="Pfam" id="PF25597">
    <property type="entry name" value="SH3_retrovirus"/>
    <property type="match status" value="1"/>
</dbReference>
<dbReference type="PANTHER" id="PTHR37984">
    <property type="entry name" value="PROTEIN CBG26694"/>
    <property type="match status" value="1"/>
</dbReference>